<dbReference type="HOGENOM" id="CLU_2741341_0_0_1"/>
<gene>
    <name evidence="1" type="ORF">GLOINDRAFT_34076</name>
</gene>
<dbReference type="VEuPathDB" id="FungiDB:RhiirFUN_001965"/>
<accession>U9TGJ8</accession>
<reference evidence="1" key="1">
    <citation type="submission" date="2013-07" db="EMBL/GenBank/DDBJ databases">
        <title>The genome of an arbuscular mycorrhizal fungus provides insights into the evolution of the oldest plant symbiosis.</title>
        <authorList>
            <consortium name="DOE Joint Genome Institute"/>
            <person name="Tisserant E."/>
            <person name="Malbreil M."/>
            <person name="Kuo A."/>
            <person name="Kohler A."/>
            <person name="Symeonidi A."/>
            <person name="Balestrini R."/>
            <person name="Charron P."/>
            <person name="Duensing N."/>
            <person name="Frei-dit-Frey N."/>
            <person name="Gianinazzi-Pearson V."/>
            <person name="Gilbert B."/>
            <person name="Handa Y."/>
            <person name="Hijri M."/>
            <person name="Kaul R."/>
            <person name="Kawaguchi M."/>
            <person name="Krajinski F."/>
            <person name="Lammers P."/>
            <person name="Lapierre D."/>
            <person name="Masclaux F.G."/>
            <person name="Murat C."/>
            <person name="Morin E."/>
            <person name="Ndikumana S."/>
            <person name="Pagni M."/>
            <person name="Petitpierre D."/>
            <person name="Requena N."/>
            <person name="Rosikiewicz P."/>
            <person name="Riley R."/>
            <person name="Saito K."/>
            <person name="San Clemente H."/>
            <person name="Shapiro H."/>
            <person name="van Tuinen D."/>
            <person name="Becard G."/>
            <person name="Bonfante P."/>
            <person name="Paszkowski U."/>
            <person name="Shachar-Hill Y."/>
            <person name="Young J.P."/>
            <person name="Sanders I.R."/>
            <person name="Henrissat B."/>
            <person name="Rensing S.A."/>
            <person name="Grigoriev I.V."/>
            <person name="Corradi N."/>
            <person name="Roux C."/>
            <person name="Martin F."/>
        </authorList>
    </citation>
    <scope>NUCLEOTIDE SEQUENCE</scope>
    <source>
        <strain evidence="1">DAOM 197198</strain>
    </source>
</reference>
<dbReference type="EMBL" id="KI291518">
    <property type="protein sequence ID" value="ESA06517.1"/>
    <property type="molecule type" value="Genomic_DNA"/>
</dbReference>
<proteinExistence type="predicted"/>
<evidence type="ECO:0000313" key="1">
    <source>
        <dbReference type="EMBL" id="ESA06517.1"/>
    </source>
</evidence>
<protein>
    <submittedName>
        <fullName evidence="1">Uncharacterized protein</fullName>
    </submittedName>
</protein>
<name>U9TGJ8_RHIID</name>
<dbReference type="AlphaFoldDB" id="U9TGJ8"/>
<sequence length="71" mass="7958">MKSKASNNSHQFDDDNAELQQCLMENKTKIENYGSMGTVAPNNIDISRTSSEARNYEGKTGKLVYIAWLLS</sequence>
<organism evidence="1">
    <name type="scientific">Rhizophagus irregularis (strain DAOM 181602 / DAOM 197198 / MUCL 43194)</name>
    <name type="common">Arbuscular mycorrhizal fungus</name>
    <name type="synonym">Glomus intraradices</name>
    <dbReference type="NCBI Taxonomy" id="747089"/>
    <lineage>
        <taxon>Eukaryota</taxon>
        <taxon>Fungi</taxon>
        <taxon>Fungi incertae sedis</taxon>
        <taxon>Mucoromycota</taxon>
        <taxon>Glomeromycotina</taxon>
        <taxon>Glomeromycetes</taxon>
        <taxon>Glomerales</taxon>
        <taxon>Glomeraceae</taxon>
        <taxon>Rhizophagus</taxon>
    </lineage>
</organism>